<proteinExistence type="predicted"/>
<feature type="region of interest" description="Disordered" evidence="1">
    <location>
        <begin position="84"/>
        <end position="124"/>
    </location>
</feature>
<feature type="transmembrane region" description="Helical" evidence="2">
    <location>
        <begin position="21"/>
        <end position="39"/>
    </location>
</feature>
<evidence type="ECO:0000256" key="2">
    <source>
        <dbReference type="SAM" id="Phobius"/>
    </source>
</evidence>
<accession>A0A6C0AU43</accession>
<feature type="compositionally biased region" description="Basic and acidic residues" evidence="1">
    <location>
        <begin position="84"/>
        <end position="115"/>
    </location>
</feature>
<dbReference type="AlphaFoldDB" id="A0A6C0AU43"/>
<evidence type="ECO:0000313" key="3">
    <source>
        <dbReference type="EMBL" id="QHS83268.1"/>
    </source>
</evidence>
<name>A0A6C0AU43_9ZZZZ</name>
<feature type="transmembrane region" description="Helical" evidence="2">
    <location>
        <begin position="45"/>
        <end position="76"/>
    </location>
</feature>
<keyword evidence="2" id="KW-0472">Membrane</keyword>
<keyword evidence="2" id="KW-0812">Transmembrane</keyword>
<protein>
    <submittedName>
        <fullName evidence="3">Uncharacterized protein</fullName>
    </submittedName>
</protein>
<evidence type="ECO:0000256" key="1">
    <source>
        <dbReference type="SAM" id="MobiDB-lite"/>
    </source>
</evidence>
<sequence>MKLPKLPKFELPKKILYNQMVLYALVFVALLQIVFYVQNQDPSSIIIMVLIGFLASFFSKNMIVILTIAIVFSAIISMKIPRTEEREGFENDEKNKKLSAKEKAKLNKKKEKEESIEKDEDTTQEVEEALQLLKSEYPEFLKAQDDILEKIKEIDPILERAENFANKFEEYNKKTM</sequence>
<keyword evidence="2" id="KW-1133">Transmembrane helix</keyword>
<organism evidence="3">
    <name type="scientific">viral metagenome</name>
    <dbReference type="NCBI Taxonomy" id="1070528"/>
    <lineage>
        <taxon>unclassified sequences</taxon>
        <taxon>metagenomes</taxon>
        <taxon>organismal metagenomes</taxon>
    </lineage>
</organism>
<reference evidence="3" key="1">
    <citation type="journal article" date="2020" name="Nature">
        <title>Giant virus diversity and host interactions through global metagenomics.</title>
        <authorList>
            <person name="Schulz F."/>
            <person name="Roux S."/>
            <person name="Paez-Espino D."/>
            <person name="Jungbluth S."/>
            <person name="Walsh D.A."/>
            <person name="Denef V.J."/>
            <person name="McMahon K.D."/>
            <person name="Konstantinidis K.T."/>
            <person name="Eloe-Fadrosh E.A."/>
            <person name="Kyrpides N.C."/>
            <person name="Woyke T."/>
        </authorList>
    </citation>
    <scope>NUCLEOTIDE SEQUENCE</scope>
    <source>
        <strain evidence="3">GVMAG-S-ERX555943-30</strain>
    </source>
</reference>
<dbReference type="EMBL" id="MN738751">
    <property type="protein sequence ID" value="QHS83268.1"/>
    <property type="molecule type" value="Genomic_DNA"/>
</dbReference>